<dbReference type="PANTHER" id="PTHR30309">
    <property type="entry name" value="INNER MEMBRANE PROTEIN YGIH"/>
    <property type="match status" value="1"/>
</dbReference>
<evidence type="ECO:0000313" key="11">
    <source>
        <dbReference type="EMBL" id="MBC8575301.1"/>
    </source>
</evidence>
<proteinExistence type="inferred from homology"/>
<evidence type="ECO:0000256" key="9">
    <source>
        <dbReference type="ARBA" id="ARBA00023264"/>
    </source>
</evidence>
<keyword evidence="2 10" id="KW-0444">Lipid biosynthesis</keyword>
<evidence type="ECO:0000256" key="4">
    <source>
        <dbReference type="ARBA" id="ARBA00022692"/>
    </source>
</evidence>
<dbReference type="PANTHER" id="PTHR30309:SF0">
    <property type="entry name" value="GLYCEROL-3-PHOSPHATE ACYLTRANSFERASE-RELATED"/>
    <property type="match status" value="1"/>
</dbReference>
<comment type="caution">
    <text evidence="11">The sequence shown here is derived from an EMBL/GenBank/DDBJ whole genome shotgun (WGS) entry which is preliminary data.</text>
</comment>
<dbReference type="RefSeq" id="WP_262398945.1">
    <property type="nucleotide sequence ID" value="NZ_JACRTB010000003.1"/>
</dbReference>
<keyword evidence="3 10" id="KW-0808">Transferase</keyword>
<evidence type="ECO:0000256" key="10">
    <source>
        <dbReference type="HAMAP-Rule" id="MF_01043"/>
    </source>
</evidence>
<evidence type="ECO:0000256" key="8">
    <source>
        <dbReference type="ARBA" id="ARBA00023209"/>
    </source>
</evidence>
<evidence type="ECO:0000313" key="12">
    <source>
        <dbReference type="Proteomes" id="UP000658131"/>
    </source>
</evidence>
<comment type="catalytic activity">
    <reaction evidence="10">
        <text>an acyl phosphate + sn-glycerol 3-phosphate = a 1-acyl-sn-glycero-3-phosphate + phosphate</text>
        <dbReference type="Rhea" id="RHEA:34075"/>
        <dbReference type="ChEBI" id="CHEBI:43474"/>
        <dbReference type="ChEBI" id="CHEBI:57597"/>
        <dbReference type="ChEBI" id="CHEBI:57970"/>
        <dbReference type="ChEBI" id="CHEBI:59918"/>
        <dbReference type="EC" id="2.3.1.275"/>
    </reaction>
</comment>
<feature type="transmembrane region" description="Helical" evidence="10">
    <location>
        <begin position="12"/>
        <end position="31"/>
    </location>
</feature>
<dbReference type="NCBIfam" id="TIGR00023">
    <property type="entry name" value="glycerol-3-phosphate 1-O-acyltransferase PlsY"/>
    <property type="match status" value="1"/>
</dbReference>
<gene>
    <name evidence="10 11" type="primary">plsY</name>
    <name evidence="11" type="ORF">H8717_02590</name>
</gene>
<feature type="transmembrane region" description="Helical" evidence="10">
    <location>
        <begin position="86"/>
        <end position="106"/>
    </location>
</feature>
<dbReference type="InterPro" id="IPR003811">
    <property type="entry name" value="G3P_acylTferase_PlsY"/>
</dbReference>
<keyword evidence="11" id="KW-0012">Acyltransferase</keyword>
<protein>
    <recommendedName>
        <fullName evidence="10">Glycerol-3-phosphate acyltransferase</fullName>
    </recommendedName>
    <alternativeName>
        <fullName evidence="10">Acyl-PO4 G3P acyltransferase</fullName>
    </alternativeName>
    <alternativeName>
        <fullName evidence="10">Acyl-phosphate--glycerol-3-phosphate acyltransferase</fullName>
    </alternativeName>
    <alternativeName>
        <fullName evidence="10">G3P acyltransferase</fullName>
        <shortName evidence="10">GPAT</shortName>
        <ecNumber evidence="10">2.3.1.275</ecNumber>
    </alternativeName>
    <alternativeName>
        <fullName evidence="10">Lysophosphatidic acid synthase</fullName>
        <shortName evidence="10">LPA synthase</shortName>
    </alternativeName>
</protein>
<evidence type="ECO:0000256" key="1">
    <source>
        <dbReference type="ARBA" id="ARBA00022475"/>
    </source>
</evidence>
<keyword evidence="6 10" id="KW-0443">Lipid metabolism</keyword>
<dbReference type="EC" id="2.3.1.275" evidence="10"/>
<evidence type="ECO:0000256" key="5">
    <source>
        <dbReference type="ARBA" id="ARBA00022989"/>
    </source>
</evidence>
<comment type="similarity">
    <text evidence="10">Belongs to the PlsY family.</text>
</comment>
<keyword evidence="1 10" id="KW-1003">Cell membrane</keyword>
<evidence type="ECO:0000256" key="6">
    <source>
        <dbReference type="ARBA" id="ARBA00023098"/>
    </source>
</evidence>
<organism evidence="11 12">
    <name type="scientific">Yanshouia hominis</name>
    <dbReference type="NCBI Taxonomy" id="2763673"/>
    <lineage>
        <taxon>Bacteria</taxon>
        <taxon>Bacillati</taxon>
        <taxon>Bacillota</taxon>
        <taxon>Clostridia</taxon>
        <taxon>Eubacteriales</taxon>
        <taxon>Oscillospiraceae</taxon>
        <taxon>Yanshouia</taxon>
    </lineage>
</organism>
<dbReference type="Pfam" id="PF02660">
    <property type="entry name" value="G3P_acyltransf"/>
    <property type="match status" value="1"/>
</dbReference>
<comment type="function">
    <text evidence="10">Catalyzes the transfer of an acyl group from acyl-phosphate (acyl-PO(4)) to glycerol-3-phosphate (G3P) to form lysophosphatidic acid (LPA). This enzyme utilizes acyl-phosphate as fatty acyl donor, but not acyl-CoA or acyl-ACP.</text>
</comment>
<feature type="transmembrane region" description="Helical" evidence="10">
    <location>
        <begin position="175"/>
        <end position="191"/>
    </location>
</feature>
<dbReference type="GO" id="GO:0004366">
    <property type="term" value="F:glycerol-3-phosphate O-acyltransferase activity"/>
    <property type="evidence" value="ECO:0007669"/>
    <property type="project" value="UniProtKB-EC"/>
</dbReference>
<name>A0ABR7NFV9_9FIRM</name>
<dbReference type="HAMAP" id="MF_01043">
    <property type="entry name" value="PlsY"/>
    <property type="match status" value="1"/>
</dbReference>
<keyword evidence="8 10" id="KW-0594">Phospholipid biosynthesis</keyword>
<comment type="pathway">
    <text evidence="10">Lipid metabolism; phospholipid metabolism.</text>
</comment>
<keyword evidence="5 10" id="KW-1133">Transmembrane helix</keyword>
<comment type="subcellular location">
    <subcellularLocation>
        <location evidence="10">Cell membrane</location>
        <topology evidence="10">Multi-pass membrane protein</topology>
    </subcellularLocation>
</comment>
<keyword evidence="12" id="KW-1185">Reference proteome</keyword>
<keyword evidence="4 10" id="KW-0812">Transmembrane</keyword>
<keyword evidence="9 10" id="KW-1208">Phospholipid metabolism</keyword>
<feature type="transmembrane region" description="Helical" evidence="10">
    <location>
        <begin position="52"/>
        <end position="74"/>
    </location>
</feature>
<dbReference type="Proteomes" id="UP000658131">
    <property type="component" value="Unassembled WGS sequence"/>
</dbReference>
<evidence type="ECO:0000256" key="7">
    <source>
        <dbReference type="ARBA" id="ARBA00023136"/>
    </source>
</evidence>
<sequence>MKILCAMAGLSGAAYLLGSINCAVLISRLFFGDDVRNHGSGNAGTTNMMRTFGYKAGFATFLGDVLKGTLSVLIARWLAPAFGLEAVHAASAAAIAAMLGHMYPVYFRFQGGKGVATAFGAVAALHPLILLVLIAVGLPLILITGYVSLGSMTGAALYPFILLGTMLYRGRIDELSLLLAILLVGIILGNHRENLRRLREGTENKFYRKK</sequence>
<comment type="subunit">
    <text evidence="10">Probably interacts with PlsX.</text>
</comment>
<accession>A0ABR7NFV9</accession>
<evidence type="ECO:0000256" key="3">
    <source>
        <dbReference type="ARBA" id="ARBA00022679"/>
    </source>
</evidence>
<dbReference type="EMBL" id="JACRTB010000003">
    <property type="protein sequence ID" value="MBC8575301.1"/>
    <property type="molecule type" value="Genomic_DNA"/>
</dbReference>
<keyword evidence="7 10" id="KW-0472">Membrane</keyword>
<feature type="transmembrane region" description="Helical" evidence="10">
    <location>
        <begin position="118"/>
        <end position="143"/>
    </location>
</feature>
<reference evidence="11 12" key="1">
    <citation type="submission" date="2020-08" db="EMBL/GenBank/DDBJ databases">
        <title>Genome public.</title>
        <authorList>
            <person name="Liu C."/>
            <person name="Sun Q."/>
        </authorList>
    </citation>
    <scope>NUCLEOTIDE SEQUENCE [LARGE SCALE GENOMIC DNA]</scope>
    <source>
        <strain evidence="11 12">BX1</strain>
    </source>
</reference>
<evidence type="ECO:0000256" key="2">
    <source>
        <dbReference type="ARBA" id="ARBA00022516"/>
    </source>
</evidence>
<feature type="transmembrane region" description="Helical" evidence="10">
    <location>
        <begin position="149"/>
        <end position="168"/>
    </location>
</feature>
<dbReference type="SMART" id="SM01207">
    <property type="entry name" value="G3P_acyltransf"/>
    <property type="match status" value="1"/>
</dbReference>